<reference evidence="17" key="3">
    <citation type="submission" date="2025-09" db="UniProtKB">
        <authorList>
            <consortium name="Ensembl"/>
        </authorList>
    </citation>
    <scope>IDENTIFICATION</scope>
    <source>
        <strain evidence="17">Glennie</strain>
    </source>
</reference>
<dbReference type="GO" id="GO:0046872">
    <property type="term" value="F:metal ion binding"/>
    <property type="evidence" value="ECO:0007669"/>
    <property type="project" value="UniProtKB-KW"/>
</dbReference>
<dbReference type="HOGENOM" id="CLU_154277_0_0_1"/>
<evidence type="ECO:0000256" key="6">
    <source>
        <dbReference type="ARBA" id="ARBA00022801"/>
    </source>
</evidence>
<dbReference type="Pfam" id="PF04952">
    <property type="entry name" value="AstE_AspA_hybrid"/>
    <property type="match status" value="1"/>
</dbReference>
<dbReference type="GO" id="GO:0016788">
    <property type="term" value="F:hydrolase activity, acting on ester bonds"/>
    <property type="evidence" value="ECO:0007669"/>
    <property type="project" value="InterPro"/>
</dbReference>
<dbReference type="STRING" id="9258.ENSOANP00000033166"/>
<dbReference type="eggNOG" id="ENOG502RMBB">
    <property type="taxonomic scope" value="Eukaryota"/>
</dbReference>
<feature type="domain" description="Succinylglutamate desuccinylase/Aspartoacylase catalytic" evidence="16">
    <location>
        <begin position="10"/>
        <end position="239"/>
    </location>
</feature>
<dbReference type="SUPFAM" id="SSF53187">
    <property type="entry name" value="Zn-dependent exopeptidases"/>
    <property type="match status" value="1"/>
</dbReference>
<reference evidence="17 18" key="1">
    <citation type="journal article" date="2008" name="Nature">
        <title>Genome analysis of the platypus reveals unique signatures of evolution.</title>
        <authorList>
            <person name="Warren W.C."/>
            <person name="Hillier L.W."/>
            <person name="Marshall Graves J.A."/>
            <person name="Birney E."/>
            <person name="Ponting C.P."/>
            <person name="Grutzner F."/>
            <person name="Belov K."/>
            <person name="Miller W."/>
            <person name="Clarke L."/>
            <person name="Chinwalla A.T."/>
            <person name="Yang S.P."/>
            <person name="Heger A."/>
            <person name="Locke D.P."/>
            <person name="Miethke P."/>
            <person name="Waters P.D."/>
            <person name="Veyrunes F."/>
            <person name="Fulton L."/>
            <person name="Fulton B."/>
            <person name="Graves T."/>
            <person name="Wallis J."/>
            <person name="Puente X.S."/>
            <person name="Lopez-Otin C."/>
            <person name="Ordonez G.R."/>
            <person name="Eichler E.E."/>
            <person name="Chen L."/>
            <person name="Cheng Z."/>
            <person name="Deakin J.E."/>
            <person name="Alsop A."/>
            <person name="Thompson K."/>
            <person name="Kirby P."/>
            <person name="Papenfuss A.T."/>
            <person name="Wakefield M.J."/>
            <person name="Olender T."/>
            <person name="Lancet D."/>
            <person name="Huttley G.A."/>
            <person name="Smit A.F."/>
            <person name="Pask A."/>
            <person name="Temple-Smith P."/>
            <person name="Batzer M.A."/>
            <person name="Walker J.A."/>
            <person name="Konkel M.K."/>
            <person name="Harris R.S."/>
            <person name="Whittington C.M."/>
            <person name="Wong E.S."/>
            <person name="Gemmell N.J."/>
            <person name="Buschiazzo E."/>
            <person name="Vargas Jentzsch I.M."/>
            <person name="Merkel A."/>
            <person name="Schmitz J."/>
            <person name="Zemann A."/>
            <person name="Churakov G."/>
            <person name="Kriegs J.O."/>
            <person name="Brosius J."/>
            <person name="Murchison E.P."/>
            <person name="Sachidanandam R."/>
            <person name="Smith C."/>
            <person name="Hannon G.J."/>
            <person name="Tsend-Ayush E."/>
            <person name="McMillan D."/>
            <person name="Attenborough R."/>
            <person name="Rens W."/>
            <person name="Ferguson-Smith M."/>
            <person name="Lefevre C.M."/>
            <person name="Sharp J.A."/>
            <person name="Nicholas K.R."/>
            <person name="Ray D.A."/>
            <person name="Kube M."/>
            <person name="Reinhardt R."/>
            <person name="Pringle T.H."/>
            <person name="Taylor J."/>
            <person name="Jones R.C."/>
            <person name="Nixon B."/>
            <person name="Dacheux J.L."/>
            <person name="Niwa H."/>
            <person name="Sekita Y."/>
            <person name="Huang X."/>
            <person name="Stark A."/>
            <person name="Kheradpour P."/>
            <person name="Kellis M."/>
            <person name="Flicek P."/>
            <person name="Chen Y."/>
            <person name="Webber C."/>
            <person name="Hardison R."/>
            <person name="Nelson J."/>
            <person name="Hallsworth-Pepin K."/>
            <person name="Delehaunty K."/>
            <person name="Markovic C."/>
            <person name="Minx P."/>
            <person name="Feng Y."/>
            <person name="Kremitzki C."/>
            <person name="Mitreva M."/>
            <person name="Glasscock J."/>
            <person name="Wylie T."/>
            <person name="Wohldmann P."/>
            <person name="Thiru P."/>
            <person name="Nhan M.N."/>
            <person name="Pohl C.S."/>
            <person name="Smith S.M."/>
            <person name="Hou S."/>
            <person name="Nefedov M."/>
            <person name="de Jong P.J."/>
            <person name="Renfree M.B."/>
            <person name="Mardis E.R."/>
            <person name="Wilson R.K."/>
        </authorList>
    </citation>
    <scope>NUCLEOTIDE SEQUENCE [LARGE SCALE GENOMIC DNA]</scope>
    <source>
        <strain evidence="17 18">Glennie</strain>
    </source>
</reference>
<dbReference type="GeneTree" id="ENSGT00390000001189"/>
<dbReference type="Gene3D" id="3.40.630.10">
    <property type="entry name" value="Zn peptidases"/>
    <property type="match status" value="2"/>
</dbReference>
<dbReference type="PANTHER" id="PTHR15162">
    <property type="entry name" value="ASPARTOACYLASE"/>
    <property type="match status" value="1"/>
</dbReference>
<proteinExistence type="inferred from homology"/>
<evidence type="ECO:0000256" key="1">
    <source>
        <dbReference type="ARBA" id="ARBA00004496"/>
    </source>
</evidence>
<feature type="binding site" evidence="14">
    <location>
        <position position="23"/>
    </location>
    <ligand>
        <name>Zn(2+)</name>
        <dbReference type="ChEBI" id="CHEBI:29105"/>
    </ligand>
</feature>
<evidence type="ECO:0000313" key="17">
    <source>
        <dbReference type="Ensembl" id="ENSOANP00000033166.2"/>
    </source>
</evidence>
<keyword evidence="5 14" id="KW-0479">Metal-binding</keyword>
<dbReference type="InterPro" id="IPR007036">
    <property type="entry name" value="Aste_AspA_hybrid_dom"/>
</dbReference>
<keyword evidence="4" id="KW-0963">Cytoplasm</keyword>
<dbReference type="OMA" id="AMHLCHH"/>
<keyword evidence="7 14" id="KW-0862">Zinc</keyword>
<dbReference type="Proteomes" id="UP000002279">
    <property type="component" value="Chromosome 3"/>
</dbReference>
<dbReference type="CDD" id="cd06909">
    <property type="entry name" value="M14_ASPA"/>
    <property type="match status" value="1"/>
</dbReference>
<comment type="similarity">
    <text evidence="2">Belongs to the AspA/AstE family. Aspartoacylase subfamily.</text>
</comment>
<evidence type="ECO:0000256" key="9">
    <source>
        <dbReference type="ARBA" id="ARBA00034807"/>
    </source>
</evidence>
<comment type="catalytic activity">
    <reaction evidence="12">
        <text>an N-acyl-aromatic L-alpha-amino acid + H2O = an aromatic L-alpha-amino acid + a carboxylate</text>
        <dbReference type="Rhea" id="RHEA:54184"/>
        <dbReference type="ChEBI" id="CHEBI:15377"/>
        <dbReference type="ChEBI" id="CHEBI:29067"/>
        <dbReference type="ChEBI" id="CHEBI:84824"/>
        <dbReference type="ChEBI" id="CHEBI:138093"/>
        <dbReference type="EC" id="3.5.1.114"/>
    </reaction>
</comment>
<comment type="catalytic activity">
    <reaction evidence="11">
        <text>an N-acetyl-L-cysteine-S-conjugate + H2O = an S-substituted L-cysteine + acetate</text>
        <dbReference type="Rhea" id="RHEA:36855"/>
        <dbReference type="ChEBI" id="CHEBI:15377"/>
        <dbReference type="ChEBI" id="CHEBI:30089"/>
        <dbReference type="ChEBI" id="CHEBI:58717"/>
        <dbReference type="ChEBI" id="CHEBI:58718"/>
        <dbReference type="EC" id="3.5.1.114"/>
    </reaction>
</comment>
<evidence type="ECO:0000256" key="12">
    <source>
        <dbReference type="ARBA" id="ARBA00049326"/>
    </source>
</evidence>
<dbReference type="PIRSF" id="PIRSF018001">
    <property type="entry name" value="Aspartoacylase"/>
    <property type="match status" value="1"/>
</dbReference>
<feature type="domain" description="AstE/AspA barrel-sandwich hybrid" evidence="15">
    <location>
        <begin position="252"/>
        <end position="333"/>
    </location>
</feature>
<dbReference type="GO" id="GO:0004046">
    <property type="term" value="F:aminoacylase activity"/>
    <property type="evidence" value="ECO:0000318"/>
    <property type="project" value="GO_Central"/>
</dbReference>
<dbReference type="PANTHER" id="PTHR15162:SF5">
    <property type="entry name" value="N-ACYL-AROMATIC-L-AMINO ACID AMIDOHYDROLASE (CARBOXYLATE-FORMING)"/>
    <property type="match status" value="1"/>
</dbReference>
<evidence type="ECO:0000256" key="7">
    <source>
        <dbReference type="ARBA" id="ARBA00022833"/>
    </source>
</evidence>
<keyword evidence="6" id="KW-0378">Hydrolase</keyword>
<dbReference type="InterPro" id="IPR055438">
    <property type="entry name" value="AstE_AspA_cat"/>
</dbReference>
<reference evidence="17" key="2">
    <citation type="submission" date="2025-08" db="UniProtKB">
        <authorList>
            <consortium name="Ensembl"/>
        </authorList>
    </citation>
    <scope>IDENTIFICATION</scope>
    <source>
        <strain evidence="17">Glennie</strain>
    </source>
</reference>
<dbReference type="FunCoup" id="K7EI09">
    <property type="interactions" value="18"/>
</dbReference>
<organism evidence="17 18">
    <name type="scientific">Ornithorhynchus anatinus</name>
    <name type="common">Duckbill platypus</name>
    <dbReference type="NCBI Taxonomy" id="9258"/>
    <lineage>
        <taxon>Eukaryota</taxon>
        <taxon>Metazoa</taxon>
        <taxon>Chordata</taxon>
        <taxon>Craniata</taxon>
        <taxon>Vertebrata</taxon>
        <taxon>Euteleostomi</taxon>
        <taxon>Mammalia</taxon>
        <taxon>Monotremata</taxon>
        <taxon>Ornithorhynchidae</taxon>
        <taxon>Ornithorhynchus</taxon>
    </lineage>
</organism>
<keyword evidence="3" id="KW-1003">Cell membrane</keyword>
<evidence type="ECO:0000256" key="10">
    <source>
        <dbReference type="ARBA" id="ARBA00037831"/>
    </source>
</evidence>
<dbReference type="GO" id="GO:0005829">
    <property type="term" value="C:cytosol"/>
    <property type="evidence" value="ECO:0000318"/>
    <property type="project" value="GO_Central"/>
</dbReference>
<name>K7EI09_ORNAN</name>
<dbReference type="Pfam" id="PF24827">
    <property type="entry name" value="AstE_AspA_cat"/>
    <property type="match status" value="1"/>
</dbReference>
<evidence type="ECO:0000256" key="8">
    <source>
        <dbReference type="ARBA" id="ARBA00023136"/>
    </source>
</evidence>
<dbReference type="InterPro" id="IPR016708">
    <property type="entry name" value="Aspartoacylase"/>
</dbReference>
<dbReference type="HAMAP" id="MF_00704">
    <property type="entry name" value="Aspartoacylase"/>
    <property type="match status" value="1"/>
</dbReference>
<protein>
    <recommendedName>
        <fullName evidence="9">N-acyl-aromatic-L-amino acid amidohydrolase</fullName>
        <ecNumber evidence="9">3.5.1.114</ecNumber>
    </recommendedName>
</protein>
<comment type="subcellular location">
    <subcellularLocation>
        <location evidence="10">Apical cell membrane</location>
        <topology evidence="10">Peripheral membrane protein</topology>
    </subcellularLocation>
    <subcellularLocation>
        <location evidence="1">Cytoplasm</location>
    </subcellularLocation>
</comment>
<feature type="binding site" evidence="14">
    <location>
        <position position="115"/>
    </location>
    <ligand>
        <name>Zn(2+)</name>
        <dbReference type="ChEBI" id="CHEBI:29105"/>
    </ligand>
</feature>
<evidence type="ECO:0000259" key="15">
    <source>
        <dbReference type="Pfam" id="PF04952"/>
    </source>
</evidence>
<evidence type="ECO:0000256" key="5">
    <source>
        <dbReference type="ARBA" id="ARBA00022723"/>
    </source>
</evidence>
<dbReference type="InParanoid" id="K7EI09"/>
<evidence type="ECO:0000313" key="18">
    <source>
        <dbReference type="Proteomes" id="UP000002279"/>
    </source>
</evidence>
<dbReference type="GO" id="GO:0016324">
    <property type="term" value="C:apical plasma membrane"/>
    <property type="evidence" value="ECO:0007669"/>
    <property type="project" value="UniProtKB-SubCell"/>
</dbReference>
<keyword evidence="18" id="KW-1185">Reference proteome</keyword>
<gene>
    <name evidence="17" type="primary">ACY3</name>
</gene>
<dbReference type="Ensembl" id="ENSOANT00000042412.2">
    <property type="protein sequence ID" value="ENSOANP00000033166.2"/>
    <property type="gene ID" value="ENSOANG00000029117.2"/>
</dbReference>
<sequence>MCSQASTRPMRRVAVCGGTHGNELSGVTLARLWLRDPAELRRQTFAATALLANPRATRHARRYLDQDLNRSFTAEVLASPPAEDDPYEVTRAREINRLFGPKGSAEAFDFLLDMHNTTANMGSCLIANSAHNTFVMHLCRHIQQLSLLWSVHPAPRGPGAQGPAGLGLGGNPVLCPPNHFAPDPCPIYLFLLPGEQDYALTSVGKNGLGLELGPQPHGVVRADLLFRMRALVSCVLDFIDLFNQGTEFPAADIEVYQSLDRVDYPRGPEGFLEAAVHPTLQDRDFLPLRPGAPVFQTFGGEEIVYEGAGTVYPAFINEAAYYEKGIAFSMTEKRTISLPALRVSGD</sequence>
<evidence type="ECO:0000256" key="4">
    <source>
        <dbReference type="ARBA" id="ARBA00022490"/>
    </source>
</evidence>
<evidence type="ECO:0000259" key="16">
    <source>
        <dbReference type="Pfam" id="PF24827"/>
    </source>
</evidence>
<evidence type="ECO:0000256" key="11">
    <source>
        <dbReference type="ARBA" id="ARBA00048435"/>
    </source>
</evidence>
<evidence type="ECO:0000256" key="2">
    <source>
        <dbReference type="ARBA" id="ARBA00006173"/>
    </source>
</evidence>
<evidence type="ECO:0000256" key="14">
    <source>
        <dbReference type="PIRSR" id="PIRSR018001-3"/>
    </source>
</evidence>
<dbReference type="EC" id="3.5.1.114" evidence="9"/>
<dbReference type="Bgee" id="ENSOANG00000029117">
    <property type="expression patterns" value="Expressed in adult mammalian kidney and 1 other cell type or tissue"/>
</dbReference>
<feature type="binding site" evidence="14">
    <location>
        <position position="20"/>
    </location>
    <ligand>
        <name>Zn(2+)</name>
        <dbReference type="ChEBI" id="CHEBI:29105"/>
    </ligand>
</feature>
<evidence type="ECO:0000256" key="3">
    <source>
        <dbReference type="ARBA" id="ARBA00022475"/>
    </source>
</evidence>
<dbReference type="InterPro" id="IPR050178">
    <property type="entry name" value="AspA/AstE_fam"/>
</dbReference>
<keyword evidence="8" id="KW-0472">Membrane</keyword>
<evidence type="ECO:0000256" key="13">
    <source>
        <dbReference type="PIRSR" id="PIRSR018001-1"/>
    </source>
</evidence>
<dbReference type="AlphaFoldDB" id="K7EI09"/>
<comment type="cofactor">
    <cofactor evidence="14">
        <name>Zn(2+)</name>
        <dbReference type="ChEBI" id="CHEBI:29105"/>
    </cofactor>
    <text evidence="14">Binds 1 zinc ion per subunit.</text>
</comment>
<feature type="active site" description="Proton donor/acceptor" evidence="13">
    <location>
        <position position="211"/>
    </location>
</feature>
<accession>K7EI09</accession>